<dbReference type="EMBL" id="ATCN01001033">
    <property type="protein sequence ID" value="EPR78118.1"/>
    <property type="molecule type" value="Genomic_DNA"/>
</dbReference>
<dbReference type="Proteomes" id="UP000014978">
    <property type="component" value="Unassembled WGS sequence"/>
</dbReference>
<keyword evidence="2" id="KW-1185">Reference proteome</keyword>
<reference evidence="2" key="1">
    <citation type="journal article" date="2013" name="PLoS Genet.">
        <title>The genome of Spraguea lophii and the basis of host-microsporidian interactions.</title>
        <authorList>
            <person name="Campbell S.E."/>
            <person name="Williams T.A."/>
            <person name="Yousuf A."/>
            <person name="Soanes D.M."/>
            <person name="Paszkiewicz K.H."/>
            <person name="Williams B.A.P."/>
        </authorList>
    </citation>
    <scope>NUCLEOTIDE SEQUENCE [LARGE SCALE GENOMIC DNA]</scope>
    <source>
        <strain evidence="2">42_110</strain>
    </source>
</reference>
<dbReference type="VEuPathDB" id="MicrosporidiaDB:SLOPH_524"/>
<protein>
    <submittedName>
        <fullName evidence="1">Uncharacterized protein</fullName>
    </submittedName>
</protein>
<gene>
    <name evidence="1" type="ORF">SLOPH_524</name>
</gene>
<evidence type="ECO:0000313" key="2">
    <source>
        <dbReference type="Proteomes" id="UP000014978"/>
    </source>
</evidence>
<sequence>LYFKNYILIKIIFFLLILNRIKTLRNPLDYFIDVPLQVFLSLKPNYKIASEMFDFDVPFIIVEQDNKEIEKIEKYIIDQNGNKKNLRNSPINYEQKNNKDNKGNYIIGINTDEIFDISNIIRYGNEYKIKIGRFYICSQKADKNDIISVDKKCYWKIHPVVGGYLLKRNNQCITILENNFTINMEQCHGNINQIFYFKRLNRCDLESKSESKESTDNDILPNKLITKEKGKKSLEKKKEASKRKDPFKKFIKKNNGIKKSWGFFNFFKKLNNLVKFPFRPRFNILDLFCY</sequence>
<comment type="caution">
    <text evidence="1">The sequence shown here is derived from an EMBL/GenBank/DDBJ whole genome shotgun (WGS) entry which is preliminary data.</text>
</comment>
<proteinExistence type="predicted"/>
<dbReference type="InParanoid" id="S7XQ83"/>
<organism evidence="1 2">
    <name type="scientific">Spraguea lophii (strain 42_110)</name>
    <name type="common">Microsporidian parasite</name>
    <dbReference type="NCBI Taxonomy" id="1358809"/>
    <lineage>
        <taxon>Eukaryota</taxon>
        <taxon>Fungi</taxon>
        <taxon>Fungi incertae sedis</taxon>
        <taxon>Microsporidia</taxon>
        <taxon>Spragueidae</taxon>
        <taxon>Spraguea</taxon>
    </lineage>
</organism>
<dbReference type="AlphaFoldDB" id="S7XQ83"/>
<dbReference type="HOGENOM" id="CLU_961592_0_0_1"/>
<name>S7XQ83_SPRLO</name>
<feature type="non-terminal residue" evidence="1">
    <location>
        <position position="1"/>
    </location>
</feature>
<evidence type="ECO:0000313" key="1">
    <source>
        <dbReference type="EMBL" id="EPR78118.1"/>
    </source>
</evidence>
<accession>S7XQ83</accession>